<reference evidence="9 10" key="1">
    <citation type="submission" date="2020-12" db="EMBL/GenBank/DDBJ databases">
        <title>Concerted genomic and epigenomic changes stabilize Arabidopsis allopolyploids.</title>
        <authorList>
            <person name="Chen Z."/>
        </authorList>
    </citation>
    <scope>NUCLEOTIDE SEQUENCE [LARGE SCALE GENOMIC DNA]</scope>
    <source>
        <strain evidence="9">Allo738</strain>
        <tissue evidence="9">Leaf</tissue>
    </source>
</reference>
<protein>
    <submittedName>
        <fullName evidence="9">Zinc finger LIM-type</fullName>
    </submittedName>
</protein>
<evidence type="ECO:0000256" key="6">
    <source>
        <dbReference type="ARBA" id="ARBA00062577"/>
    </source>
</evidence>
<sequence>MWCLSCFKPSTKHDPSEERFEEETNIVTGISLYEDVILRQRRSEADQIEWAIQDSFNPQETSRCRQREEDDQIARGLQYVEETELDKSVVDEEDQQLSKIVEESLKEKGKSKQSEDDQIALGLQYVEETELNKSVVDEEDQQLSKIVEESLKEKGKSKQFEDDQVENDEQQALMVQESLYMVELSAQLEEDKNISTIPPLNEDAQLQKVIWESAKGKGQIEHFKDPVEEDGNLPRVDLNVNHPHSICDGCKSAIEYGRSVHALGVNWHPECFCCRYCDKPIAMHEFSNTKGRCHITCYERSHPNCHVCKKKFPGRKYKEHPFWKEKYCPFHEVDGTPKCCSCERLEPWGTKYVMLADNRWLCVKCMECAVMDTYECQPLHFEIREFFGSLNMKVEKEFPLLLVEKEALKKAEAQEKIDNQHGVVTRGICLSEGQIVNSVFKKPTMGPNGELVSLGTEPQKVVGGCEVTAILILYGLPRLLTGYILAHEMMHAWLRLNGYRNLKLELEEGICQVLGHMWLESQTYSSSAAASSASSSSRTPAANASKKGAQSDYEKKLVEFCKDQIETDDSPVYGVGFRKVNQMVSDSSLHKILKSIQHWTKPDSNL</sequence>
<evidence type="ECO:0000313" key="10">
    <source>
        <dbReference type="Proteomes" id="UP000694240"/>
    </source>
</evidence>
<dbReference type="Pfam" id="PF12315">
    <property type="entry name" value="DA1-like"/>
    <property type="match status" value="1"/>
</dbReference>
<gene>
    <name evidence="9" type="ORF">ISN45_At05g063120</name>
</gene>
<dbReference type="PANTHER" id="PTHR24209:SF28">
    <property type="entry name" value="PROTEIN DA1-RELATED 4-RELATED"/>
    <property type="match status" value="1"/>
</dbReference>
<dbReference type="AlphaFoldDB" id="A0A8T2D7U8"/>
<comment type="caution">
    <text evidence="9">The sequence shown here is derived from an EMBL/GenBank/DDBJ whole genome shotgun (WGS) entry which is preliminary data.</text>
</comment>
<comment type="function">
    <text evidence="5">Ubiquitin receptor that probably regulates developmental process.</text>
</comment>
<dbReference type="SMART" id="SM00132">
    <property type="entry name" value="LIM"/>
    <property type="match status" value="1"/>
</dbReference>
<dbReference type="Pfam" id="PF00412">
    <property type="entry name" value="LIM"/>
    <property type="match status" value="1"/>
</dbReference>
<evidence type="ECO:0000313" key="9">
    <source>
        <dbReference type="EMBL" id="KAG7607549.1"/>
    </source>
</evidence>
<name>A0A8T2D7U8_9BRAS</name>
<dbReference type="Pfam" id="PF23625">
    <property type="entry name" value="UIM_2"/>
    <property type="match status" value="4"/>
</dbReference>
<dbReference type="InterPro" id="IPR022087">
    <property type="entry name" value="DA1-like_dom"/>
</dbReference>
<keyword evidence="2" id="KW-0677">Repeat</keyword>
<dbReference type="InterPro" id="IPR045218">
    <property type="entry name" value="DA1-like"/>
</dbReference>
<keyword evidence="1 7" id="KW-0479">Metal-binding</keyword>
<dbReference type="InterPro" id="IPR003903">
    <property type="entry name" value="UIM_dom"/>
</dbReference>
<dbReference type="CDD" id="cd09396">
    <property type="entry name" value="LIM_DA1"/>
    <property type="match status" value="1"/>
</dbReference>
<evidence type="ECO:0000256" key="4">
    <source>
        <dbReference type="ARBA" id="ARBA00023038"/>
    </source>
</evidence>
<dbReference type="FunFam" id="2.10.110.10:FF:000184">
    <property type="entry name" value="DA1-related protein 7"/>
    <property type="match status" value="1"/>
</dbReference>
<dbReference type="PANTHER" id="PTHR24209">
    <property type="entry name" value="PROTEIN DA1-RELATED 2"/>
    <property type="match status" value="1"/>
</dbReference>
<keyword evidence="3 7" id="KW-0862">Zinc</keyword>
<evidence type="ECO:0000256" key="5">
    <source>
        <dbReference type="ARBA" id="ARBA00059775"/>
    </source>
</evidence>
<dbReference type="GO" id="GO:0043130">
    <property type="term" value="F:ubiquitin binding"/>
    <property type="evidence" value="ECO:0007669"/>
    <property type="project" value="TreeGrafter"/>
</dbReference>
<proteinExistence type="predicted"/>
<evidence type="ECO:0000256" key="3">
    <source>
        <dbReference type="ARBA" id="ARBA00022833"/>
    </source>
</evidence>
<keyword evidence="4 7" id="KW-0440">LIM domain</keyword>
<accession>A0A8T2D7U8</accession>
<dbReference type="Proteomes" id="UP000694240">
    <property type="component" value="Chromosome 5"/>
</dbReference>
<evidence type="ECO:0000256" key="7">
    <source>
        <dbReference type="PROSITE-ProRule" id="PRU00125"/>
    </source>
</evidence>
<keyword evidence="10" id="KW-1185">Reference proteome</keyword>
<evidence type="ECO:0000259" key="8">
    <source>
        <dbReference type="PROSITE" id="PS50023"/>
    </source>
</evidence>
<feature type="domain" description="LIM zinc-binding" evidence="8">
    <location>
        <begin position="245"/>
        <end position="315"/>
    </location>
</feature>
<evidence type="ECO:0000256" key="2">
    <source>
        <dbReference type="ARBA" id="ARBA00022737"/>
    </source>
</evidence>
<comment type="subunit">
    <text evidence="6">Interacts with ubiquitin.</text>
</comment>
<dbReference type="SMART" id="SM00726">
    <property type="entry name" value="UIM"/>
    <property type="match status" value="4"/>
</dbReference>
<dbReference type="PROSITE" id="PS50023">
    <property type="entry name" value="LIM_DOMAIN_2"/>
    <property type="match status" value="1"/>
</dbReference>
<dbReference type="InterPro" id="IPR001781">
    <property type="entry name" value="Znf_LIM"/>
</dbReference>
<dbReference type="GO" id="GO:0046872">
    <property type="term" value="F:metal ion binding"/>
    <property type="evidence" value="ECO:0007669"/>
    <property type="project" value="UniProtKB-KW"/>
</dbReference>
<dbReference type="PROSITE" id="PS00478">
    <property type="entry name" value="LIM_DOMAIN_1"/>
    <property type="match status" value="1"/>
</dbReference>
<dbReference type="EMBL" id="JAEFBK010000005">
    <property type="protein sequence ID" value="KAG7607549.1"/>
    <property type="molecule type" value="Genomic_DNA"/>
</dbReference>
<organism evidence="9 10">
    <name type="scientific">Arabidopsis thaliana x Arabidopsis arenosa</name>
    <dbReference type="NCBI Taxonomy" id="1240361"/>
    <lineage>
        <taxon>Eukaryota</taxon>
        <taxon>Viridiplantae</taxon>
        <taxon>Streptophyta</taxon>
        <taxon>Embryophyta</taxon>
        <taxon>Tracheophyta</taxon>
        <taxon>Spermatophyta</taxon>
        <taxon>Magnoliopsida</taxon>
        <taxon>eudicotyledons</taxon>
        <taxon>Gunneridae</taxon>
        <taxon>Pentapetalae</taxon>
        <taxon>rosids</taxon>
        <taxon>malvids</taxon>
        <taxon>Brassicales</taxon>
        <taxon>Brassicaceae</taxon>
        <taxon>Camelineae</taxon>
        <taxon>Arabidopsis</taxon>
    </lineage>
</organism>
<evidence type="ECO:0000256" key="1">
    <source>
        <dbReference type="ARBA" id="ARBA00022723"/>
    </source>
</evidence>